<dbReference type="RefSeq" id="WP_345125434.1">
    <property type="nucleotide sequence ID" value="NZ_BAABDI010000020.1"/>
</dbReference>
<name>A0ABP7QF12_9BACT</name>
<organism evidence="1 2">
    <name type="scientific">Hymenobacter antarcticus</name>
    <dbReference type="NCBI Taxonomy" id="486270"/>
    <lineage>
        <taxon>Bacteria</taxon>
        <taxon>Pseudomonadati</taxon>
        <taxon>Bacteroidota</taxon>
        <taxon>Cytophagia</taxon>
        <taxon>Cytophagales</taxon>
        <taxon>Hymenobacteraceae</taxon>
        <taxon>Hymenobacter</taxon>
    </lineage>
</organism>
<dbReference type="EMBL" id="BAABDI010000020">
    <property type="protein sequence ID" value="GAA3981452.1"/>
    <property type="molecule type" value="Genomic_DNA"/>
</dbReference>
<sequence length="299" mass="32285">MGRTYRVETTQGTTFTGVLVSMSLTKLEFNTQELGQISLERTQVRRADLEGPASAGVKPGYFDIGNGNRLFFAPTGRGLRRGENALQVVSLYFVGGNFGITDNISLGGYLSVIPGIGLENQFVMLTPKVSFPVSDKVHVGAGALYLRIPDFDGALDRSYGAGILYGAATYGSADNNVTAGLGYGFFEGEIGSTPILQLGGQKRVSRRVSLVSENYIILDSKAGMGGLYGIKINWQRTSLGLGAAYAYVFPYEETDTYTYFNGSQNVTVTQTNRQGGQGFSTYIIPAYIDFTFRFGKGVK</sequence>
<accession>A0ABP7QF12</accession>
<comment type="caution">
    <text evidence="1">The sequence shown here is derived from an EMBL/GenBank/DDBJ whole genome shotgun (WGS) entry which is preliminary data.</text>
</comment>
<keyword evidence="2" id="KW-1185">Reference proteome</keyword>
<evidence type="ECO:0008006" key="3">
    <source>
        <dbReference type="Google" id="ProtNLM"/>
    </source>
</evidence>
<proteinExistence type="predicted"/>
<gene>
    <name evidence="1" type="ORF">GCM10022407_28400</name>
</gene>
<protein>
    <recommendedName>
        <fullName evidence="3">Transporter</fullName>
    </recommendedName>
</protein>
<evidence type="ECO:0000313" key="1">
    <source>
        <dbReference type="EMBL" id="GAA3981452.1"/>
    </source>
</evidence>
<dbReference type="Proteomes" id="UP001501556">
    <property type="component" value="Unassembled WGS sequence"/>
</dbReference>
<evidence type="ECO:0000313" key="2">
    <source>
        <dbReference type="Proteomes" id="UP001501556"/>
    </source>
</evidence>
<reference evidence="2" key="1">
    <citation type="journal article" date="2019" name="Int. J. Syst. Evol. Microbiol.">
        <title>The Global Catalogue of Microorganisms (GCM) 10K type strain sequencing project: providing services to taxonomists for standard genome sequencing and annotation.</title>
        <authorList>
            <consortium name="The Broad Institute Genomics Platform"/>
            <consortium name="The Broad Institute Genome Sequencing Center for Infectious Disease"/>
            <person name="Wu L."/>
            <person name="Ma J."/>
        </authorList>
    </citation>
    <scope>NUCLEOTIDE SEQUENCE [LARGE SCALE GENOMIC DNA]</scope>
    <source>
        <strain evidence="2">JCM 17217</strain>
    </source>
</reference>